<reference evidence="7 8" key="1">
    <citation type="submission" date="2022-08" db="EMBL/GenBank/DDBJ databases">
        <title>Myroides zhujiangensis sp. nov., a novel bacterium isolated from sediment in the Pearl River Estuary.</title>
        <authorList>
            <person name="Cui L."/>
        </authorList>
    </citation>
    <scope>NUCLEOTIDE SEQUENCE [LARGE SCALE GENOMIC DNA]</scope>
    <source>
        <strain evidence="7 8">SCSIO 72103</strain>
    </source>
</reference>
<dbReference type="InterPro" id="IPR036775">
    <property type="entry name" value="DNA_pol_Y-fam_lit_finger_sf"/>
</dbReference>
<dbReference type="Gene3D" id="3.30.1490.100">
    <property type="entry name" value="DNA polymerase, Y-family, little finger domain"/>
    <property type="match status" value="1"/>
</dbReference>
<dbReference type="InterPro" id="IPR017961">
    <property type="entry name" value="DNA_pol_Y-fam_little_finger"/>
</dbReference>
<name>A0ABY5NTU1_9FLAO</name>
<dbReference type="Pfam" id="PF13438">
    <property type="entry name" value="DUF4113"/>
    <property type="match status" value="1"/>
</dbReference>
<dbReference type="Gene3D" id="3.40.1170.60">
    <property type="match status" value="1"/>
</dbReference>
<comment type="similarity">
    <text evidence="1">Belongs to the DNA polymerase type-Y family.</text>
</comment>
<gene>
    <name evidence="7" type="ORF">NPX36_02835</name>
</gene>
<dbReference type="RefSeq" id="WP_257499915.1">
    <property type="nucleotide sequence ID" value="NZ_CP102382.1"/>
</dbReference>
<evidence type="ECO:0000256" key="3">
    <source>
        <dbReference type="ARBA" id="ARBA00023199"/>
    </source>
</evidence>
<proteinExistence type="inferred from homology"/>
<feature type="domain" description="UmuC" evidence="6">
    <location>
        <begin position="2"/>
        <end position="186"/>
    </location>
</feature>
<dbReference type="Pfam" id="PF11799">
    <property type="entry name" value="IMS_C"/>
    <property type="match status" value="1"/>
</dbReference>
<evidence type="ECO:0000256" key="5">
    <source>
        <dbReference type="ARBA" id="ARBA00023236"/>
    </source>
</evidence>
<dbReference type="PANTHER" id="PTHR11076">
    <property type="entry name" value="DNA REPAIR POLYMERASE UMUC / TRANSFERASE FAMILY MEMBER"/>
    <property type="match status" value="1"/>
</dbReference>
<sequence>MYALVDINNFYVSCERIFNPTLRNRPVVVLSNNDGCVISRSNEAKKAGIPMGAPTFKYKEKFQELGIQVFSSNYALYGDMSNRVYRILQNYTLNLEVYSIDECFLNLHDFSRHSLGAYGKKIRQEILQKTLLPTCVGIAPTKALAKVANHIAKKFPELKGVYLIDTDEKRLKALKWLNIEDVWGIGRQMSKKLKANGVHKASQFIELPDEYIRKQFSVVGLRLKKELEGISVLGLEEIQTKKHIATTRSFDTTYTDKEYIKERITTFAVTCAQKLRKQKSTCQVVTVFIYTNRFNEKQDQYSRSINVSMPYPTNSDIELAKCAQKGLDLIFKQGYHYKKAGVIVGGIAPEHGKQFVLFEEEPVKHRTLMQTIDRLNSKYGTQKLKLASQALDKTWKMNQEHLSPNYTTKWNEILEIR</sequence>
<dbReference type="InterPro" id="IPR043128">
    <property type="entry name" value="Rev_trsase/Diguanyl_cyclase"/>
</dbReference>
<keyword evidence="3" id="KW-0741">SOS mutagenesis</keyword>
<dbReference type="Gene3D" id="1.10.150.20">
    <property type="entry name" value="5' to 3' exonuclease, C-terminal subdomain"/>
    <property type="match status" value="1"/>
</dbReference>
<evidence type="ECO:0000256" key="4">
    <source>
        <dbReference type="ARBA" id="ARBA00023204"/>
    </source>
</evidence>
<dbReference type="CDD" id="cd01700">
    <property type="entry name" value="PolY_Pol_V_umuC"/>
    <property type="match status" value="1"/>
</dbReference>
<evidence type="ECO:0000313" key="7">
    <source>
        <dbReference type="EMBL" id="UUV21997.1"/>
    </source>
</evidence>
<dbReference type="InterPro" id="IPR043502">
    <property type="entry name" value="DNA/RNA_pol_sf"/>
</dbReference>
<dbReference type="Proteomes" id="UP001317001">
    <property type="component" value="Chromosome"/>
</dbReference>
<keyword evidence="5" id="KW-0742">SOS response</keyword>
<evidence type="ECO:0000313" key="8">
    <source>
        <dbReference type="Proteomes" id="UP001317001"/>
    </source>
</evidence>
<protein>
    <submittedName>
        <fullName evidence="7">Y-family DNA polymerase</fullName>
    </submittedName>
</protein>
<dbReference type="Pfam" id="PF00817">
    <property type="entry name" value="IMS"/>
    <property type="match status" value="1"/>
</dbReference>
<dbReference type="InterPro" id="IPR001126">
    <property type="entry name" value="UmuC"/>
</dbReference>
<keyword evidence="2" id="KW-0227">DNA damage</keyword>
<keyword evidence="4" id="KW-0234">DNA repair</keyword>
<dbReference type="SUPFAM" id="SSF56672">
    <property type="entry name" value="DNA/RNA polymerases"/>
    <property type="match status" value="1"/>
</dbReference>
<dbReference type="EMBL" id="CP102382">
    <property type="protein sequence ID" value="UUV21997.1"/>
    <property type="molecule type" value="Genomic_DNA"/>
</dbReference>
<dbReference type="PROSITE" id="PS50173">
    <property type="entry name" value="UMUC"/>
    <property type="match status" value="1"/>
</dbReference>
<evidence type="ECO:0000256" key="2">
    <source>
        <dbReference type="ARBA" id="ARBA00022763"/>
    </source>
</evidence>
<dbReference type="Gene3D" id="3.30.70.270">
    <property type="match status" value="1"/>
</dbReference>
<dbReference type="InterPro" id="IPR050116">
    <property type="entry name" value="DNA_polymerase-Y"/>
</dbReference>
<organism evidence="7 8">
    <name type="scientific">Paenimyroides aestuarii</name>
    <dbReference type="NCBI Taxonomy" id="2968490"/>
    <lineage>
        <taxon>Bacteria</taxon>
        <taxon>Pseudomonadati</taxon>
        <taxon>Bacteroidota</taxon>
        <taxon>Flavobacteriia</taxon>
        <taxon>Flavobacteriales</taxon>
        <taxon>Flavobacteriaceae</taxon>
        <taxon>Paenimyroides</taxon>
    </lineage>
</organism>
<evidence type="ECO:0000259" key="6">
    <source>
        <dbReference type="PROSITE" id="PS50173"/>
    </source>
</evidence>
<dbReference type="InterPro" id="IPR025188">
    <property type="entry name" value="DUF4113"/>
</dbReference>
<dbReference type="SUPFAM" id="SSF100879">
    <property type="entry name" value="Lesion bypass DNA polymerase (Y-family), little finger domain"/>
    <property type="match status" value="1"/>
</dbReference>
<dbReference type="PANTHER" id="PTHR11076:SF34">
    <property type="entry name" value="PROTEIN UMUC"/>
    <property type="match status" value="1"/>
</dbReference>
<keyword evidence="8" id="KW-1185">Reference proteome</keyword>
<evidence type="ECO:0000256" key="1">
    <source>
        <dbReference type="ARBA" id="ARBA00010945"/>
    </source>
</evidence>
<accession>A0ABY5NTU1</accession>